<evidence type="ECO:0008006" key="4">
    <source>
        <dbReference type="Google" id="ProtNLM"/>
    </source>
</evidence>
<sequence length="245" mass="26479">MEENAVPARDPMPALYAALAKAQGEFKPIAKNRDVTIRGRNKHTQQETSYQFRYADLETILAATRPALAANGLALVQPIREDNGGVYLDTMLMHSDGGVITSSIPLHDPVAMADLKHYGAEISYLRRYAVTAILGVSADDDLDEDGQQPEDEPAGKSKPRSPRSPRTNKPGQKQAPAQQQVEQQPANPEAPAGSAGLTDGMIKMLQTKLAAADKSVEALLEHFGVAALEDIPRSLVNDAMDWIKS</sequence>
<accession>A0A889IRS3</accession>
<feature type="compositionally biased region" description="Acidic residues" evidence="1">
    <location>
        <begin position="140"/>
        <end position="152"/>
    </location>
</feature>
<dbReference type="RefSeq" id="YP_010671656.1">
    <property type="nucleotide sequence ID" value="NC_070969.1"/>
</dbReference>
<reference evidence="2" key="1">
    <citation type="submission" date="2021-01" db="EMBL/GenBank/DDBJ databases">
        <authorList>
            <person name="Ben Porat S."/>
            <person name="Alkalay-Oren S."/>
            <person name="Coppenhagen-Glazer S."/>
            <person name="Hazan R."/>
        </authorList>
    </citation>
    <scope>NUCLEOTIDE SEQUENCE</scope>
</reference>
<protein>
    <recommendedName>
        <fullName evidence="4">ERF superfamily protein</fullName>
    </recommendedName>
</protein>
<keyword evidence="3" id="KW-1185">Reference proteome</keyword>
<evidence type="ECO:0000256" key="1">
    <source>
        <dbReference type="SAM" id="MobiDB-lite"/>
    </source>
</evidence>
<dbReference type="InterPro" id="IPR007499">
    <property type="entry name" value="ERF_bacteria_virus"/>
</dbReference>
<organism evidence="2 3">
    <name type="scientific">Pseudomonas phage Itty13</name>
    <dbReference type="NCBI Taxonomy" id="2805750"/>
    <lineage>
        <taxon>Viruses</taxon>
        <taxon>Duplodnaviria</taxon>
        <taxon>Heunggongvirae</taxon>
        <taxon>Uroviricota</taxon>
        <taxon>Caudoviricetes</taxon>
        <taxon>Ittyvirus</taxon>
        <taxon>Ittyvirus itty13</taxon>
    </lineage>
</organism>
<dbReference type="KEGG" id="vg:77947910"/>
<dbReference type="Pfam" id="PF04404">
    <property type="entry name" value="ERF"/>
    <property type="match status" value="1"/>
</dbReference>
<proteinExistence type="predicted"/>
<name>A0A889IRS3_9CAUD</name>
<dbReference type="EMBL" id="MW460249">
    <property type="protein sequence ID" value="QRE00643.1"/>
    <property type="molecule type" value="Genomic_DNA"/>
</dbReference>
<evidence type="ECO:0000313" key="2">
    <source>
        <dbReference type="EMBL" id="QRE00643.1"/>
    </source>
</evidence>
<dbReference type="GeneID" id="77947910"/>
<dbReference type="Proteomes" id="UP000610026">
    <property type="component" value="Segment"/>
</dbReference>
<evidence type="ECO:0000313" key="3">
    <source>
        <dbReference type="Proteomes" id="UP000610026"/>
    </source>
</evidence>
<feature type="region of interest" description="Disordered" evidence="1">
    <location>
        <begin position="140"/>
        <end position="197"/>
    </location>
</feature>
<feature type="compositionally biased region" description="Low complexity" evidence="1">
    <location>
        <begin position="168"/>
        <end position="193"/>
    </location>
</feature>